<dbReference type="GO" id="GO:0003924">
    <property type="term" value="F:GTPase activity"/>
    <property type="evidence" value="ECO:0007669"/>
    <property type="project" value="InterPro"/>
</dbReference>
<dbReference type="AlphaFoldDB" id="A0A7J7JG08"/>
<evidence type="ECO:0000256" key="5">
    <source>
        <dbReference type="ARBA" id="ARBA00022741"/>
    </source>
</evidence>
<dbReference type="PRINTS" id="PR00449">
    <property type="entry name" value="RASTRNSFRMNG"/>
</dbReference>
<protein>
    <recommendedName>
        <fullName evidence="10">BTB domain-containing protein</fullName>
    </recommendedName>
</protein>
<keyword evidence="12" id="KW-1185">Reference proteome</keyword>
<proteinExistence type="inferred from homology"/>
<gene>
    <name evidence="11" type="ORF">EB796_016712</name>
</gene>
<dbReference type="InterPro" id="IPR027417">
    <property type="entry name" value="P-loop_NTPase"/>
</dbReference>
<dbReference type="InterPro" id="IPR000210">
    <property type="entry name" value="BTB/POZ_dom"/>
</dbReference>
<evidence type="ECO:0000256" key="1">
    <source>
        <dbReference type="ARBA" id="ARBA00004342"/>
    </source>
</evidence>
<evidence type="ECO:0000256" key="3">
    <source>
        <dbReference type="ARBA" id="ARBA00022475"/>
    </source>
</evidence>
<accession>A0A7J7JG08</accession>
<keyword evidence="4" id="KW-0488">Methylation</keyword>
<keyword evidence="6" id="KW-0342">GTP-binding</keyword>
<evidence type="ECO:0000259" key="10">
    <source>
        <dbReference type="PROSITE" id="PS50097"/>
    </source>
</evidence>
<dbReference type="Gene3D" id="3.30.710.10">
    <property type="entry name" value="Potassium Channel Kv1.1, Chain A"/>
    <property type="match status" value="2"/>
</dbReference>
<organism evidence="11 12">
    <name type="scientific">Bugula neritina</name>
    <name type="common">Brown bryozoan</name>
    <name type="synonym">Sertularia neritina</name>
    <dbReference type="NCBI Taxonomy" id="10212"/>
    <lineage>
        <taxon>Eukaryota</taxon>
        <taxon>Metazoa</taxon>
        <taxon>Spiralia</taxon>
        <taxon>Lophotrochozoa</taxon>
        <taxon>Bryozoa</taxon>
        <taxon>Gymnolaemata</taxon>
        <taxon>Cheilostomatida</taxon>
        <taxon>Flustrina</taxon>
        <taxon>Buguloidea</taxon>
        <taxon>Bugulidae</taxon>
        <taxon>Bugula</taxon>
    </lineage>
</organism>
<keyword evidence="5" id="KW-0547">Nucleotide-binding</keyword>
<feature type="domain" description="BTB" evidence="10">
    <location>
        <begin position="388"/>
        <end position="461"/>
    </location>
</feature>
<evidence type="ECO:0000256" key="9">
    <source>
        <dbReference type="ARBA" id="ARBA00023289"/>
    </source>
</evidence>
<evidence type="ECO:0000313" key="11">
    <source>
        <dbReference type="EMBL" id="KAF6024977.1"/>
    </source>
</evidence>
<name>A0A7J7JG08_BUGNE</name>
<dbReference type="SMART" id="SM00175">
    <property type="entry name" value="RAB"/>
    <property type="match status" value="1"/>
</dbReference>
<sequence>MPCCDERYDGPDRLKLVCVGSSQCGKTVLLITATQGRYPAEYIPTIFDNYAIPAEVYGQSYFVDLWDTRGNVGDDYDRLRPLSYPGTTVFLVCFDIANRFSFEQTRDKWVPEIHEHQWNTPRILVGCKSDLRSSHNLNECVSVEEAKAMAAELQCYDYIEISSLMKEGLDELLELAQKVAAVHNCDLKLKKKRLKSRRERPMKVVLPPDLPPAVSDPEIVVEGRTIADGGLELLQNGACTDTILIFSNGEELSVHGVVIASASVVFRKALGIHADAVSFNHPAILKVDSSEAPKCTKVYLAEIVSPQAMKHALQFFYSGKVLIEGIPSTKVLTSIRKLGELFSIHFLRQIGQNLANLDDDLNESIGNYFMDFVAQKMKEIFLDRRLYADVKFVFPDGEIFAHKCILSARNATMAAMFDGRFVEGTGDDLTAVDMVHDNQIDSETFLTMLEYLYTGHAPLDKGVDPVSLLILADKYNITRLTNLCELYITKQINVYVASKERMLNSRVLELLNIANMYNAEQLAKYCLYIICLNYDMFSTLPEYAQLSESDKLYMEEHRWPPLKYINQVQEYRKYLKQHQKKHPAKNKPRSSSCFPF</sequence>
<dbReference type="CDD" id="cd00157">
    <property type="entry name" value="Rho"/>
    <property type="match status" value="1"/>
</dbReference>
<dbReference type="PROSITE" id="PS50097">
    <property type="entry name" value="BTB"/>
    <property type="match status" value="2"/>
</dbReference>
<dbReference type="SMART" id="SM00225">
    <property type="entry name" value="BTB"/>
    <property type="match status" value="2"/>
</dbReference>
<dbReference type="GO" id="GO:0005525">
    <property type="term" value="F:GTP binding"/>
    <property type="evidence" value="ECO:0007669"/>
    <property type="project" value="UniProtKB-KW"/>
</dbReference>
<dbReference type="SUPFAM" id="SSF54695">
    <property type="entry name" value="POZ domain"/>
    <property type="match status" value="2"/>
</dbReference>
<dbReference type="SMART" id="SM00174">
    <property type="entry name" value="RHO"/>
    <property type="match status" value="1"/>
</dbReference>
<reference evidence="11" key="1">
    <citation type="submission" date="2020-06" db="EMBL/GenBank/DDBJ databases">
        <title>Draft genome of Bugula neritina, a colonial animal packing powerful symbionts and potential medicines.</title>
        <authorList>
            <person name="Rayko M."/>
        </authorList>
    </citation>
    <scope>NUCLEOTIDE SEQUENCE [LARGE SCALE GENOMIC DNA]</scope>
    <source>
        <strain evidence="11">Kwan_BN1</strain>
    </source>
</reference>
<dbReference type="Pfam" id="PF00651">
    <property type="entry name" value="BTB"/>
    <property type="match status" value="2"/>
</dbReference>
<dbReference type="GO" id="GO:0007264">
    <property type="term" value="P:small GTPase-mediated signal transduction"/>
    <property type="evidence" value="ECO:0007669"/>
    <property type="project" value="InterPro"/>
</dbReference>
<dbReference type="InterPro" id="IPR011333">
    <property type="entry name" value="SKP1/BTB/POZ_sf"/>
</dbReference>
<dbReference type="GO" id="GO:0005886">
    <property type="term" value="C:plasma membrane"/>
    <property type="evidence" value="ECO:0007669"/>
    <property type="project" value="UniProtKB-SubCell"/>
</dbReference>
<evidence type="ECO:0000256" key="6">
    <source>
        <dbReference type="ARBA" id="ARBA00023134"/>
    </source>
</evidence>
<evidence type="ECO:0000256" key="4">
    <source>
        <dbReference type="ARBA" id="ARBA00022481"/>
    </source>
</evidence>
<dbReference type="FunFam" id="3.40.50.300:FF:000983">
    <property type="entry name" value="Rho family GTPase"/>
    <property type="match status" value="1"/>
</dbReference>
<dbReference type="PANTHER" id="PTHR24072">
    <property type="entry name" value="RHO FAMILY GTPASE"/>
    <property type="match status" value="1"/>
</dbReference>
<dbReference type="InterPro" id="IPR001806">
    <property type="entry name" value="Small_GTPase"/>
</dbReference>
<dbReference type="EMBL" id="VXIV02002506">
    <property type="protein sequence ID" value="KAF6024977.1"/>
    <property type="molecule type" value="Genomic_DNA"/>
</dbReference>
<dbReference type="PROSITE" id="PS51420">
    <property type="entry name" value="RHO"/>
    <property type="match status" value="1"/>
</dbReference>
<dbReference type="SMART" id="SM00173">
    <property type="entry name" value="RAS"/>
    <property type="match status" value="1"/>
</dbReference>
<evidence type="ECO:0000256" key="7">
    <source>
        <dbReference type="ARBA" id="ARBA00023136"/>
    </source>
</evidence>
<keyword evidence="3" id="KW-1003">Cell membrane</keyword>
<dbReference type="PROSITE" id="PS51421">
    <property type="entry name" value="RAS"/>
    <property type="match status" value="1"/>
</dbReference>
<feature type="domain" description="BTB" evidence="10">
    <location>
        <begin position="240"/>
        <end position="325"/>
    </location>
</feature>
<keyword evidence="8" id="KW-0449">Lipoprotein</keyword>
<dbReference type="InterPro" id="IPR003578">
    <property type="entry name" value="Small_GTPase_Rho"/>
</dbReference>
<keyword evidence="7" id="KW-0472">Membrane</keyword>
<dbReference type="Gene3D" id="3.40.50.300">
    <property type="entry name" value="P-loop containing nucleotide triphosphate hydrolases"/>
    <property type="match status" value="1"/>
</dbReference>
<dbReference type="NCBIfam" id="TIGR00231">
    <property type="entry name" value="small_GTP"/>
    <property type="match status" value="1"/>
</dbReference>
<evidence type="ECO:0000256" key="8">
    <source>
        <dbReference type="ARBA" id="ARBA00023288"/>
    </source>
</evidence>
<dbReference type="Pfam" id="PF00071">
    <property type="entry name" value="Ras"/>
    <property type="match status" value="1"/>
</dbReference>
<comment type="similarity">
    <text evidence="2">Belongs to the small GTPase superfamily. Rho family.</text>
</comment>
<dbReference type="OrthoDB" id="10251809at2759"/>
<dbReference type="CDD" id="cd18499">
    <property type="entry name" value="BACK_RHOBTB"/>
    <property type="match status" value="1"/>
</dbReference>
<dbReference type="PROSITE" id="PS51419">
    <property type="entry name" value="RAB"/>
    <property type="match status" value="1"/>
</dbReference>
<dbReference type="Proteomes" id="UP000593567">
    <property type="component" value="Unassembled WGS sequence"/>
</dbReference>
<keyword evidence="9" id="KW-0636">Prenylation</keyword>
<evidence type="ECO:0000313" key="12">
    <source>
        <dbReference type="Proteomes" id="UP000593567"/>
    </source>
</evidence>
<dbReference type="InterPro" id="IPR005225">
    <property type="entry name" value="Small_GTP-bd"/>
</dbReference>
<comment type="subcellular location">
    <subcellularLocation>
        <location evidence="1">Cell membrane</location>
        <topology evidence="1">Lipid-anchor</topology>
        <orientation evidence="1">Cytoplasmic side</orientation>
    </subcellularLocation>
</comment>
<dbReference type="SUPFAM" id="SSF52540">
    <property type="entry name" value="P-loop containing nucleoside triphosphate hydrolases"/>
    <property type="match status" value="1"/>
</dbReference>
<evidence type="ECO:0000256" key="2">
    <source>
        <dbReference type="ARBA" id="ARBA00010142"/>
    </source>
</evidence>
<comment type="caution">
    <text evidence="11">The sequence shown here is derived from an EMBL/GenBank/DDBJ whole genome shotgun (WGS) entry which is preliminary data.</text>
</comment>